<evidence type="ECO:0000256" key="6">
    <source>
        <dbReference type="ARBA" id="ARBA00022807"/>
    </source>
</evidence>
<dbReference type="PRINTS" id="PR00706">
    <property type="entry name" value="PYROGLUPTASE"/>
</dbReference>
<reference evidence="9" key="2">
    <citation type="submission" date="2020-09" db="EMBL/GenBank/DDBJ databases">
        <authorList>
            <person name="Sun Q."/>
            <person name="Zhou Y."/>
        </authorList>
    </citation>
    <scope>NUCLEOTIDE SEQUENCE</scope>
    <source>
        <strain evidence="9">CGMCC 1.12426</strain>
    </source>
</reference>
<evidence type="ECO:0000256" key="8">
    <source>
        <dbReference type="ARBA" id="ARBA00031559"/>
    </source>
</evidence>
<dbReference type="GO" id="GO:0006508">
    <property type="term" value="P:proteolysis"/>
    <property type="evidence" value="ECO:0007669"/>
    <property type="project" value="UniProtKB-KW"/>
</dbReference>
<name>A0A916TKT4_9HYPH</name>
<evidence type="ECO:0000256" key="1">
    <source>
        <dbReference type="ARBA" id="ARBA00006641"/>
    </source>
</evidence>
<dbReference type="EMBL" id="BMFA01000006">
    <property type="protein sequence ID" value="GGB50269.1"/>
    <property type="molecule type" value="Genomic_DNA"/>
</dbReference>
<comment type="caution">
    <text evidence="9">The sequence shown here is derived from an EMBL/GenBank/DDBJ whole genome shotgun (WGS) entry which is preliminary data.</text>
</comment>
<keyword evidence="10" id="KW-1185">Reference proteome</keyword>
<sequence>MTGRKTILVTGFSGFPGVPVNPTERLIKDLARRFPRSSSNAFVFAVLTPAWDAREMTTRMIAEEVKADAVVHFGVDGKGRTIRIETRAANRATRCRPDTAGQRFASACLDPKGPKSRSSTLSVRRLAAAARRSGAAVELSRDAGTYLCNATLWDTLGLGIPAVFVHVPALPRGRNDPRPGYPRIEAATIHILRETDRILRS</sequence>
<comment type="similarity">
    <text evidence="1">Belongs to the peptidase C15 family.</text>
</comment>
<protein>
    <recommendedName>
        <fullName evidence="2">Pyrrolidone-carboxylate peptidase</fullName>
    </recommendedName>
    <alternativeName>
        <fullName evidence="7">5-oxoprolyl-peptidase</fullName>
    </alternativeName>
    <alternativeName>
        <fullName evidence="8">Pyroglutamyl-peptidase I</fullName>
    </alternativeName>
</protein>
<dbReference type="Pfam" id="PF01470">
    <property type="entry name" value="Peptidase_C15"/>
    <property type="match status" value="1"/>
</dbReference>
<dbReference type="PANTHER" id="PTHR23402">
    <property type="entry name" value="PROTEASE FAMILY C15 PYROGLUTAMYL-PEPTIDASE I-RELATED"/>
    <property type="match status" value="1"/>
</dbReference>
<dbReference type="Gene3D" id="3.40.630.20">
    <property type="entry name" value="Peptidase C15, pyroglutamyl peptidase I-like"/>
    <property type="match status" value="1"/>
</dbReference>
<evidence type="ECO:0000313" key="10">
    <source>
        <dbReference type="Proteomes" id="UP000605148"/>
    </source>
</evidence>
<dbReference type="Proteomes" id="UP000605148">
    <property type="component" value="Unassembled WGS sequence"/>
</dbReference>
<gene>
    <name evidence="9" type="primary">pcp</name>
    <name evidence="9" type="ORF">GCM10011316_22980</name>
</gene>
<dbReference type="SUPFAM" id="SSF53182">
    <property type="entry name" value="Pyrrolidone carboxyl peptidase (pyroglutamate aminopeptidase)"/>
    <property type="match status" value="1"/>
</dbReference>
<keyword evidence="3" id="KW-0963">Cytoplasm</keyword>
<accession>A0A916TKT4</accession>
<keyword evidence="4" id="KW-0645">Protease</keyword>
<dbReference type="InterPro" id="IPR016125">
    <property type="entry name" value="Peptidase_C15-like"/>
</dbReference>
<evidence type="ECO:0000256" key="5">
    <source>
        <dbReference type="ARBA" id="ARBA00022801"/>
    </source>
</evidence>
<dbReference type="RefSeq" id="WP_150496226.1">
    <property type="nucleotide sequence ID" value="NZ_BMFA01000006.1"/>
</dbReference>
<evidence type="ECO:0000256" key="4">
    <source>
        <dbReference type="ARBA" id="ARBA00022670"/>
    </source>
</evidence>
<evidence type="ECO:0000256" key="7">
    <source>
        <dbReference type="ARBA" id="ARBA00030836"/>
    </source>
</evidence>
<dbReference type="InterPro" id="IPR000816">
    <property type="entry name" value="Peptidase_C15"/>
</dbReference>
<proteinExistence type="inferred from homology"/>
<dbReference type="OrthoDB" id="9779738at2"/>
<dbReference type="InterPro" id="IPR036440">
    <property type="entry name" value="Peptidase_C15-like_sf"/>
</dbReference>
<dbReference type="PANTHER" id="PTHR23402:SF1">
    <property type="entry name" value="PYROGLUTAMYL-PEPTIDASE I"/>
    <property type="match status" value="1"/>
</dbReference>
<keyword evidence="6" id="KW-0788">Thiol protease</keyword>
<dbReference type="AlphaFoldDB" id="A0A916TKT4"/>
<dbReference type="GO" id="GO:0016920">
    <property type="term" value="F:pyroglutamyl-peptidase activity"/>
    <property type="evidence" value="ECO:0007669"/>
    <property type="project" value="InterPro"/>
</dbReference>
<organism evidence="9 10">
    <name type="scientific">Roseibium aquae</name>
    <dbReference type="NCBI Taxonomy" id="1323746"/>
    <lineage>
        <taxon>Bacteria</taxon>
        <taxon>Pseudomonadati</taxon>
        <taxon>Pseudomonadota</taxon>
        <taxon>Alphaproteobacteria</taxon>
        <taxon>Hyphomicrobiales</taxon>
        <taxon>Stappiaceae</taxon>
        <taxon>Roseibium</taxon>
    </lineage>
</organism>
<keyword evidence="5" id="KW-0378">Hydrolase</keyword>
<reference evidence="9" key="1">
    <citation type="journal article" date="2014" name="Int. J. Syst. Evol. Microbiol.">
        <title>Complete genome sequence of Corynebacterium casei LMG S-19264T (=DSM 44701T), isolated from a smear-ripened cheese.</title>
        <authorList>
            <consortium name="US DOE Joint Genome Institute (JGI-PGF)"/>
            <person name="Walter F."/>
            <person name="Albersmeier A."/>
            <person name="Kalinowski J."/>
            <person name="Ruckert C."/>
        </authorList>
    </citation>
    <scope>NUCLEOTIDE SEQUENCE</scope>
    <source>
        <strain evidence="9">CGMCC 1.12426</strain>
    </source>
</reference>
<evidence type="ECO:0000313" key="9">
    <source>
        <dbReference type="EMBL" id="GGB50269.1"/>
    </source>
</evidence>
<dbReference type="GO" id="GO:0005829">
    <property type="term" value="C:cytosol"/>
    <property type="evidence" value="ECO:0007669"/>
    <property type="project" value="InterPro"/>
</dbReference>
<evidence type="ECO:0000256" key="3">
    <source>
        <dbReference type="ARBA" id="ARBA00022490"/>
    </source>
</evidence>
<evidence type="ECO:0000256" key="2">
    <source>
        <dbReference type="ARBA" id="ARBA00019191"/>
    </source>
</evidence>